<dbReference type="InterPro" id="IPR011050">
    <property type="entry name" value="Pectin_lyase_fold/virulence"/>
</dbReference>
<protein>
    <recommendedName>
        <fullName evidence="10">Right handed beta helix domain-containing protein</fullName>
    </recommendedName>
</protein>
<gene>
    <name evidence="8" type="ORF">CYMTET_48591</name>
</gene>
<keyword evidence="5" id="KW-0732">Signal</keyword>
<evidence type="ECO:0008006" key="10">
    <source>
        <dbReference type="Google" id="ProtNLM"/>
    </source>
</evidence>
<evidence type="ECO:0000256" key="1">
    <source>
        <dbReference type="ARBA" id="ARBA00004196"/>
    </source>
</evidence>
<dbReference type="SMART" id="SM00710">
    <property type="entry name" value="PbH1"/>
    <property type="match status" value="8"/>
</dbReference>
<dbReference type="NCBIfam" id="TIGR01376">
    <property type="entry name" value="POMP_repeat"/>
    <property type="match status" value="1"/>
</dbReference>
<evidence type="ECO:0000256" key="7">
    <source>
        <dbReference type="ARBA" id="ARBA00023237"/>
    </source>
</evidence>
<dbReference type="AlphaFoldDB" id="A0AAE0EV01"/>
<evidence type="ECO:0000256" key="6">
    <source>
        <dbReference type="ARBA" id="ARBA00023136"/>
    </source>
</evidence>
<evidence type="ECO:0000256" key="3">
    <source>
        <dbReference type="ARBA" id="ARBA00004613"/>
    </source>
</evidence>
<evidence type="ECO:0000313" key="8">
    <source>
        <dbReference type="EMBL" id="KAK3241671.1"/>
    </source>
</evidence>
<dbReference type="SUPFAM" id="SSF51126">
    <property type="entry name" value="Pectin lyase-like"/>
    <property type="match status" value="2"/>
</dbReference>
<proteinExistence type="predicted"/>
<dbReference type="PANTHER" id="PTHR11319:SF35">
    <property type="entry name" value="OUTER MEMBRANE PROTEIN PMPC-RELATED"/>
    <property type="match status" value="1"/>
</dbReference>
<comment type="subcellular location">
    <subcellularLocation>
        <location evidence="1">Cell envelope</location>
    </subcellularLocation>
    <subcellularLocation>
        <location evidence="2">Cell outer membrane</location>
    </subcellularLocation>
    <subcellularLocation>
        <location evidence="3">Secreted</location>
    </subcellularLocation>
</comment>
<evidence type="ECO:0000256" key="4">
    <source>
        <dbReference type="ARBA" id="ARBA00022525"/>
    </source>
</evidence>
<dbReference type="EMBL" id="LGRX02033341">
    <property type="protein sequence ID" value="KAK3241671.1"/>
    <property type="molecule type" value="Genomic_DNA"/>
</dbReference>
<comment type="caution">
    <text evidence="8">The sequence shown here is derived from an EMBL/GenBank/DDBJ whole genome shotgun (WGS) entry which is preliminary data.</text>
</comment>
<evidence type="ECO:0000256" key="2">
    <source>
        <dbReference type="ARBA" id="ARBA00004442"/>
    </source>
</evidence>
<name>A0AAE0EV01_9CHLO</name>
<sequence length="573" mass="59661">MTKSHKAVGDADVATIIISVNFQTDYSFASSAFPLKISRTLHVVGGECVYHSRWYTSGMHYDVLCEISGQDIAGQEHGPLFDIIDGGALLLERVILSNFINKDGAGGAISINGGSIEMHNCMFYWNYALASGGAVYNFWGSVEMHGCTFSENYVDAKFGTGGAVGSIGGSVEMHNCTFLRNYAVALGGAIYTDHEMSIGGAVSSNKGSVEMHGCTFSGNYADEGGAVYSPEFNYVEMHNCMFYDNHAVKGGGAVCSRATYEGSVEIHGCMFSGNHAGSVEIHGCTFSGNHAVKGGGAVCSNGGSAEMHGCTFSGNYADGTGGGAVYSTEDSVEMHNCMFSQNHADGTGGGAVSSNKGSVEMHGCTFSGNYASTGNGGVLNSNHGLVWFEQSIMVGNRVKFGGGGSIYLLGGHLHTGFGVIFENNNAKKGSGGALQCGDEAFVQLNNTRIQYNEAEQGAGIHIGHCSVELINGGYIYKNVATNQGGGAALTGDTAEKRATLIAYGVVFDSNEAQRFGGGGISSFDHGHMALSNSRVVNNSAPLGPGGAPSLVCPLRQSSALNVLQYTLPTLRST</sequence>
<dbReference type="InterPro" id="IPR012334">
    <property type="entry name" value="Pectin_lyas_fold"/>
</dbReference>
<keyword evidence="4" id="KW-0964">Secreted</keyword>
<dbReference type="InterPro" id="IPR003368">
    <property type="entry name" value="POMP_repeat"/>
</dbReference>
<evidence type="ECO:0000313" key="9">
    <source>
        <dbReference type="Proteomes" id="UP001190700"/>
    </source>
</evidence>
<keyword evidence="7" id="KW-0998">Cell outer membrane</keyword>
<keyword evidence="6" id="KW-0472">Membrane</keyword>
<dbReference type="Proteomes" id="UP001190700">
    <property type="component" value="Unassembled WGS sequence"/>
</dbReference>
<dbReference type="Pfam" id="PF02415">
    <property type="entry name" value="Chlam_PMP"/>
    <property type="match status" value="4"/>
</dbReference>
<accession>A0AAE0EV01</accession>
<dbReference type="Gene3D" id="2.160.20.10">
    <property type="entry name" value="Single-stranded right-handed beta-helix, Pectin lyase-like"/>
    <property type="match status" value="1"/>
</dbReference>
<dbReference type="InterPro" id="IPR006626">
    <property type="entry name" value="PbH1"/>
</dbReference>
<evidence type="ECO:0000256" key="5">
    <source>
        <dbReference type="ARBA" id="ARBA00022729"/>
    </source>
</evidence>
<dbReference type="PANTHER" id="PTHR11319">
    <property type="entry name" value="G PROTEIN-COUPLED RECEPTOR-RELATED"/>
    <property type="match status" value="1"/>
</dbReference>
<dbReference type="GO" id="GO:0005576">
    <property type="term" value="C:extracellular region"/>
    <property type="evidence" value="ECO:0007669"/>
    <property type="project" value="UniProtKB-SubCell"/>
</dbReference>
<keyword evidence="9" id="KW-1185">Reference proteome</keyword>
<reference evidence="8 9" key="1">
    <citation type="journal article" date="2015" name="Genome Biol. Evol.">
        <title>Comparative Genomics of a Bacterivorous Green Alga Reveals Evolutionary Causalities and Consequences of Phago-Mixotrophic Mode of Nutrition.</title>
        <authorList>
            <person name="Burns J.A."/>
            <person name="Paasch A."/>
            <person name="Narechania A."/>
            <person name="Kim E."/>
        </authorList>
    </citation>
    <scope>NUCLEOTIDE SEQUENCE [LARGE SCALE GENOMIC DNA]</scope>
    <source>
        <strain evidence="8 9">PLY_AMNH</strain>
    </source>
</reference>
<organism evidence="8 9">
    <name type="scientific">Cymbomonas tetramitiformis</name>
    <dbReference type="NCBI Taxonomy" id="36881"/>
    <lineage>
        <taxon>Eukaryota</taxon>
        <taxon>Viridiplantae</taxon>
        <taxon>Chlorophyta</taxon>
        <taxon>Pyramimonadophyceae</taxon>
        <taxon>Pyramimonadales</taxon>
        <taxon>Pyramimonadaceae</taxon>
        <taxon>Cymbomonas</taxon>
    </lineage>
</organism>